<feature type="transmembrane region" description="Helical" evidence="1">
    <location>
        <begin position="31"/>
        <end position="50"/>
    </location>
</feature>
<dbReference type="EMBL" id="AP023423">
    <property type="protein sequence ID" value="BCK86508.1"/>
    <property type="molecule type" value="Genomic_DNA"/>
</dbReference>
<accession>A0AAN1X8K8</accession>
<dbReference type="RefSeq" id="WP_237247685.1">
    <property type="nucleotide sequence ID" value="NZ_AP023423.1"/>
</dbReference>
<evidence type="ECO:0000313" key="2">
    <source>
        <dbReference type="EMBL" id="BCK86508.1"/>
    </source>
</evidence>
<evidence type="ECO:0008006" key="4">
    <source>
        <dbReference type="Google" id="ProtNLM"/>
    </source>
</evidence>
<keyword evidence="1" id="KW-1133">Transmembrane helix</keyword>
<feature type="transmembrane region" description="Helical" evidence="1">
    <location>
        <begin position="162"/>
        <end position="184"/>
    </location>
</feature>
<organism evidence="2 3">
    <name type="scientific">Sideroxyarcus emersonii</name>
    <dbReference type="NCBI Taxonomy" id="2764705"/>
    <lineage>
        <taxon>Bacteria</taxon>
        <taxon>Pseudomonadati</taxon>
        <taxon>Pseudomonadota</taxon>
        <taxon>Betaproteobacteria</taxon>
        <taxon>Nitrosomonadales</taxon>
        <taxon>Gallionellaceae</taxon>
        <taxon>Sideroxyarcus</taxon>
    </lineage>
</organism>
<protein>
    <recommendedName>
        <fullName evidence="4">Transmembrane protein</fullName>
    </recommendedName>
</protein>
<dbReference type="KEGG" id="seme:MIZ01_0270"/>
<keyword evidence="1" id="KW-0812">Transmembrane</keyword>
<feature type="transmembrane region" description="Helical" evidence="1">
    <location>
        <begin position="137"/>
        <end position="156"/>
    </location>
</feature>
<keyword evidence="3" id="KW-1185">Reference proteome</keyword>
<dbReference type="Proteomes" id="UP001320326">
    <property type="component" value="Chromosome"/>
</dbReference>
<sequence>MLRLGKILLLAAFIAYPFWLHNTIATSESGGMQLLLVLLPLLAGIGWWAFRSVNIVWWPLLGLAIGALPVYLVLGEHERIGLIAVTGISHASFNLFMMWFFGHTLFGGREPLITRIARLMHGELCPEIASYTRSVTAAWSAYFALQVIVSAALYSLASITAWSFFINVLNLPLLALMFIGEYLYRIVVHPAHPRASIWRTIEVYAKDLAAPRKQNP</sequence>
<feature type="transmembrane region" description="Helical" evidence="1">
    <location>
        <begin position="80"/>
        <end position="101"/>
    </location>
</feature>
<gene>
    <name evidence="2" type="ORF">MIZ01_0270</name>
</gene>
<evidence type="ECO:0000313" key="3">
    <source>
        <dbReference type="Proteomes" id="UP001320326"/>
    </source>
</evidence>
<feature type="transmembrane region" description="Helical" evidence="1">
    <location>
        <begin position="7"/>
        <end position="25"/>
    </location>
</feature>
<reference evidence="2 3" key="1">
    <citation type="journal article" date="2022" name="Int. J. Syst. Evol. Microbiol.">
        <title>&lt;i&gt;Sideroxyarcus emersonii&lt;/i&gt; gen. nov. sp. nov., a neutrophilic, microaerobic iron- and thiosulfate-oxidizing bacterium isolated from iron-rich wetland sediment.</title>
        <authorList>
            <person name="Kato S."/>
            <person name="Itoh T."/>
            <person name="Iino T."/>
            <person name="Ohkuma M."/>
        </authorList>
    </citation>
    <scope>NUCLEOTIDE SEQUENCE [LARGE SCALE GENOMIC DNA]</scope>
    <source>
        <strain evidence="2 3">MIZ01</strain>
    </source>
</reference>
<dbReference type="AlphaFoldDB" id="A0AAN1X8K8"/>
<name>A0AAN1X8K8_9PROT</name>
<proteinExistence type="predicted"/>
<keyword evidence="1" id="KW-0472">Membrane</keyword>
<feature type="transmembrane region" description="Helical" evidence="1">
    <location>
        <begin position="55"/>
        <end position="74"/>
    </location>
</feature>
<evidence type="ECO:0000256" key="1">
    <source>
        <dbReference type="SAM" id="Phobius"/>
    </source>
</evidence>